<evidence type="ECO:0000256" key="10">
    <source>
        <dbReference type="ARBA" id="ARBA00023157"/>
    </source>
</evidence>
<dbReference type="GO" id="GO:0016491">
    <property type="term" value="F:oxidoreductase activity"/>
    <property type="evidence" value="ECO:0007669"/>
    <property type="project" value="UniProtKB-KW"/>
</dbReference>
<dbReference type="EMBL" id="FOGS01000008">
    <property type="protein sequence ID" value="SES17987.1"/>
    <property type="molecule type" value="Genomic_DNA"/>
</dbReference>
<protein>
    <submittedName>
        <fullName evidence="13">Cytochrome c oxidase assembly protein subunit 15</fullName>
    </submittedName>
</protein>
<feature type="transmembrane region" description="Helical" evidence="12">
    <location>
        <begin position="247"/>
        <end position="267"/>
    </location>
</feature>
<dbReference type="PANTHER" id="PTHR35457">
    <property type="entry name" value="HEME A SYNTHASE"/>
    <property type="match status" value="1"/>
</dbReference>
<keyword evidence="8" id="KW-0350">Heme biosynthesis</keyword>
<evidence type="ECO:0000256" key="12">
    <source>
        <dbReference type="SAM" id="Phobius"/>
    </source>
</evidence>
<comment type="subcellular location">
    <subcellularLocation>
        <location evidence="1">Membrane</location>
        <topology evidence="1">Multi-pass membrane protein</topology>
    </subcellularLocation>
</comment>
<comment type="pathway">
    <text evidence="11">Porphyrin-containing compound metabolism.</text>
</comment>
<reference evidence="14" key="1">
    <citation type="submission" date="2016-10" db="EMBL/GenBank/DDBJ databases">
        <authorList>
            <person name="Varghese N."/>
            <person name="Submissions S."/>
        </authorList>
    </citation>
    <scope>NUCLEOTIDE SEQUENCE [LARGE SCALE GENOMIC DNA]</scope>
    <source>
        <strain evidence="14">CGMCC 1.6495</strain>
    </source>
</reference>
<dbReference type="InterPro" id="IPR050450">
    <property type="entry name" value="COX15/CtaA_HemeA_synthase"/>
</dbReference>
<dbReference type="PANTHER" id="PTHR35457:SF1">
    <property type="entry name" value="HEME A SYNTHASE"/>
    <property type="match status" value="1"/>
</dbReference>
<keyword evidence="4" id="KW-0479">Metal-binding</keyword>
<keyword evidence="14" id="KW-1185">Reference proteome</keyword>
<feature type="transmembrane region" description="Helical" evidence="12">
    <location>
        <begin position="77"/>
        <end position="95"/>
    </location>
</feature>
<keyword evidence="6" id="KW-0560">Oxidoreductase</keyword>
<feature type="transmembrane region" description="Helical" evidence="12">
    <location>
        <begin position="279"/>
        <end position="298"/>
    </location>
</feature>
<dbReference type="GO" id="GO:0046872">
    <property type="term" value="F:metal ion binding"/>
    <property type="evidence" value="ECO:0007669"/>
    <property type="project" value="UniProtKB-KW"/>
</dbReference>
<organism evidence="13 14">
    <name type="scientific">Vreelandella subterranea</name>
    <dbReference type="NCBI Taxonomy" id="416874"/>
    <lineage>
        <taxon>Bacteria</taxon>
        <taxon>Pseudomonadati</taxon>
        <taxon>Pseudomonadota</taxon>
        <taxon>Gammaproteobacteria</taxon>
        <taxon>Oceanospirillales</taxon>
        <taxon>Halomonadaceae</taxon>
        <taxon>Vreelandella</taxon>
    </lineage>
</organism>
<evidence type="ECO:0000256" key="1">
    <source>
        <dbReference type="ARBA" id="ARBA00004141"/>
    </source>
</evidence>
<evidence type="ECO:0000256" key="5">
    <source>
        <dbReference type="ARBA" id="ARBA00022989"/>
    </source>
</evidence>
<keyword evidence="5 12" id="KW-1133">Transmembrane helix</keyword>
<dbReference type="GO" id="GO:0016020">
    <property type="term" value="C:membrane"/>
    <property type="evidence" value="ECO:0007669"/>
    <property type="project" value="UniProtKB-SubCell"/>
</dbReference>
<evidence type="ECO:0000256" key="9">
    <source>
        <dbReference type="ARBA" id="ARBA00023136"/>
    </source>
</evidence>
<dbReference type="AlphaFoldDB" id="A0A1H9V9T4"/>
<feature type="transmembrane region" description="Helical" evidence="12">
    <location>
        <begin position="304"/>
        <end position="321"/>
    </location>
</feature>
<feature type="transmembrane region" description="Helical" evidence="12">
    <location>
        <begin position="175"/>
        <end position="193"/>
    </location>
</feature>
<evidence type="ECO:0000256" key="2">
    <source>
        <dbReference type="ARBA" id="ARBA00022475"/>
    </source>
</evidence>
<dbReference type="GO" id="GO:0006784">
    <property type="term" value="P:heme A biosynthetic process"/>
    <property type="evidence" value="ECO:0007669"/>
    <property type="project" value="InterPro"/>
</dbReference>
<evidence type="ECO:0000256" key="6">
    <source>
        <dbReference type="ARBA" id="ARBA00023002"/>
    </source>
</evidence>
<dbReference type="RefSeq" id="WP_092828597.1">
    <property type="nucleotide sequence ID" value="NZ_FOGS01000008.1"/>
</dbReference>
<dbReference type="Pfam" id="PF02628">
    <property type="entry name" value="COX15-CtaA"/>
    <property type="match status" value="1"/>
</dbReference>
<feature type="transmembrane region" description="Helical" evidence="12">
    <location>
        <begin position="132"/>
        <end position="154"/>
    </location>
</feature>
<dbReference type="Proteomes" id="UP000198505">
    <property type="component" value="Unassembled WGS sequence"/>
</dbReference>
<keyword evidence="9 12" id="KW-0472">Membrane</keyword>
<keyword evidence="3 12" id="KW-0812">Transmembrane</keyword>
<proteinExistence type="predicted"/>
<evidence type="ECO:0000256" key="4">
    <source>
        <dbReference type="ARBA" id="ARBA00022723"/>
    </source>
</evidence>
<accession>A0A1H9V9T4</accession>
<evidence type="ECO:0000256" key="7">
    <source>
        <dbReference type="ARBA" id="ARBA00023004"/>
    </source>
</evidence>
<dbReference type="InterPro" id="IPR003780">
    <property type="entry name" value="COX15/CtaA_fam"/>
</dbReference>
<feature type="transmembrane region" description="Helical" evidence="12">
    <location>
        <begin position="107"/>
        <end position="126"/>
    </location>
</feature>
<name>A0A1H9V9T4_9GAMM</name>
<evidence type="ECO:0000256" key="3">
    <source>
        <dbReference type="ARBA" id="ARBA00022692"/>
    </source>
</evidence>
<evidence type="ECO:0000256" key="8">
    <source>
        <dbReference type="ARBA" id="ARBA00023133"/>
    </source>
</evidence>
<dbReference type="STRING" id="416874.SAMN04487958_108196"/>
<gene>
    <name evidence="13" type="ORF">SAMN04487958_108196</name>
</gene>
<evidence type="ECO:0000313" key="14">
    <source>
        <dbReference type="Proteomes" id="UP000198505"/>
    </source>
</evidence>
<keyword evidence="2" id="KW-1003">Cell membrane</keyword>
<feature type="transmembrane region" description="Helical" evidence="12">
    <location>
        <begin position="12"/>
        <end position="33"/>
    </location>
</feature>
<evidence type="ECO:0000313" key="13">
    <source>
        <dbReference type="EMBL" id="SES17987.1"/>
    </source>
</evidence>
<keyword evidence="10" id="KW-1015">Disulfide bond</keyword>
<evidence type="ECO:0000256" key="11">
    <source>
        <dbReference type="ARBA" id="ARBA00023444"/>
    </source>
</evidence>
<keyword evidence="7" id="KW-0408">Iron</keyword>
<sequence>MVDQQRIAVVKGLSFIGIFFTALVMLVGAWTRLSDAGLGCPDWPGCYGQWVVPTADDAAIRYPAFPLEASKAWLEMFHRYVATMLGATVILLLWLGWPLRRVKRYPWSISIILLIAIAAQGAFGALTVTLKLWPQVVTLHLLGGMGILLLFVLLHCRLKALQNNADRPPRRASSLWWGVAVLLFFQIALGGWVSSNYAGISCQGFPSCNAQWWPDMDISEGFHLTQTVGPNYLHGQLHADARTAIHMMHRLGGGLLGVALMVLWWRYRHDSAARGLLTVLRIYVLQVGLGIASVVLWLPLWLALLHTAGAMALSVSYLIAWRQWRYSVVDKNAYRLDASSPANSSSLDLMPDEASSHAEIVPLAANRQARYD</sequence>